<evidence type="ECO:0000313" key="1">
    <source>
        <dbReference type="EMBL" id="ACD47064.1"/>
    </source>
</evidence>
<name>C6EQK2_MOUSE</name>
<sequence length="75" mass="8610">MFFFSVNFKMSFLKWSSVGIGLISNHEKSELSLRGLCFYSCYLSTMSFSPGVYDWKGGEESREMLSKRVCGIQFP</sequence>
<reference evidence="1" key="1">
    <citation type="submission" date="2007-10" db="EMBL/GenBank/DDBJ databases">
        <title>An active antisense promoter in mouse L1 retrotransposons has implications for fusion gene expression and epigenetic control.</title>
        <authorList>
            <person name="Li J."/>
            <person name="Symer D.E."/>
        </authorList>
    </citation>
    <scope>NUCLEOTIDE SEQUENCE</scope>
    <source>
        <strain evidence="1">C57BL/6</strain>
        <tissue evidence="1">Thymus</tissue>
    </source>
</reference>
<dbReference type="AlphaFoldDB" id="C6EQK2"/>
<organism evidence="1">
    <name type="scientific">Mus musculus</name>
    <name type="common">Mouse</name>
    <dbReference type="NCBI Taxonomy" id="10090"/>
    <lineage>
        <taxon>Eukaryota</taxon>
        <taxon>Metazoa</taxon>
        <taxon>Chordata</taxon>
        <taxon>Craniata</taxon>
        <taxon>Vertebrata</taxon>
        <taxon>Euteleostomi</taxon>
        <taxon>Mammalia</taxon>
        <taxon>Eutheria</taxon>
        <taxon>Euarchontoglires</taxon>
        <taxon>Glires</taxon>
        <taxon>Rodentia</taxon>
        <taxon>Myomorpha</taxon>
        <taxon>Muroidea</taxon>
        <taxon>Muridae</taxon>
        <taxon>Murinae</taxon>
        <taxon>Mus</taxon>
        <taxon>Mus</taxon>
    </lineage>
</organism>
<accession>C6EQK2</accession>
<proteinExistence type="evidence at transcript level"/>
<dbReference type="EMBL" id="EU234050">
    <property type="protein sequence ID" value="ACD47064.1"/>
    <property type="molecule type" value="mRNA"/>
</dbReference>
<protein>
    <submittedName>
        <fullName evidence="1">L1 unspliced fusion gene protein</fullName>
    </submittedName>
</protein>